<dbReference type="InterPro" id="IPR036388">
    <property type="entry name" value="WH-like_DNA-bd_sf"/>
</dbReference>
<dbReference type="Gene3D" id="1.10.10.10">
    <property type="entry name" value="Winged helix-like DNA-binding domain superfamily/Winged helix DNA-binding domain"/>
    <property type="match status" value="1"/>
</dbReference>
<feature type="domain" description="RecX second three-helical" evidence="6">
    <location>
        <begin position="52"/>
        <end position="93"/>
    </location>
</feature>
<evidence type="ECO:0000256" key="2">
    <source>
        <dbReference type="ARBA" id="ARBA00009695"/>
    </source>
</evidence>
<keyword evidence="8" id="KW-1185">Reference proteome</keyword>
<comment type="subcellular location">
    <subcellularLocation>
        <location evidence="1 5">Cytoplasm</location>
    </subcellularLocation>
</comment>
<dbReference type="InterPro" id="IPR053924">
    <property type="entry name" value="RecX_HTH_2nd"/>
</dbReference>
<dbReference type="RefSeq" id="WP_109262599.1">
    <property type="nucleotide sequence ID" value="NZ_QEWP01000001.1"/>
</dbReference>
<protein>
    <recommendedName>
        <fullName evidence="3 5">Regulatory protein RecX</fullName>
    </recommendedName>
</protein>
<evidence type="ECO:0000313" key="7">
    <source>
        <dbReference type="EMBL" id="PWE01145.1"/>
    </source>
</evidence>
<evidence type="ECO:0000259" key="6">
    <source>
        <dbReference type="Pfam" id="PF02631"/>
    </source>
</evidence>
<comment type="caution">
    <text evidence="7">The sequence shown here is derived from an EMBL/GenBank/DDBJ whole genome shotgun (WGS) entry which is preliminary data.</text>
</comment>
<evidence type="ECO:0000256" key="4">
    <source>
        <dbReference type="ARBA" id="ARBA00022490"/>
    </source>
</evidence>
<dbReference type="Pfam" id="PF02631">
    <property type="entry name" value="RecX_HTH2"/>
    <property type="match status" value="1"/>
</dbReference>
<dbReference type="AlphaFoldDB" id="A0A2U2BDJ6"/>
<comment type="function">
    <text evidence="5">Modulates RecA activity.</text>
</comment>
<sequence>MDVKTALNKVEALCSRQEYCRSDIRKKLIKWDISPDNIEKILVSLIEEKFIDENRYANFFVRDKFKFNRWGRKKIWWQLKQKEVPPEIIEEALKQINKDEYTLTLEDVIKEKLRQVKNKEPIKQKAAIIRNAVSKGYEYQEVIPIVEQLLLKND</sequence>
<dbReference type="EMBL" id="QEWP01000001">
    <property type="protein sequence ID" value="PWE01145.1"/>
    <property type="molecule type" value="Genomic_DNA"/>
</dbReference>
<gene>
    <name evidence="5" type="primary">recX</name>
    <name evidence="7" type="ORF">DDZ16_01260</name>
</gene>
<dbReference type="PANTHER" id="PTHR33602:SF1">
    <property type="entry name" value="REGULATORY PROTEIN RECX FAMILY PROTEIN"/>
    <property type="match status" value="1"/>
</dbReference>
<organism evidence="7 8">
    <name type="scientific">Marinilabilia rubra</name>
    <dbReference type="NCBI Taxonomy" id="2162893"/>
    <lineage>
        <taxon>Bacteria</taxon>
        <taxon>Pseudomonadati</taxon>
        <taxon>Bacteroidota</taxon>
        <taxon>Bacteroidia</taxon>
        <taxon>Marinilabiliales</taxon>
        <taxon>Marinilabiliaceae</taxon>
        <taxon>Marinilabilia</taxon>
    </lineage>
</organism>
<dbReference type="GO" id="GO:0005737">
    <property type="term" value="C:cytoplasm"/>
    <property type="evidence" value="ECO:0007669"/>
    <property type="project" value="UniProtKB-SubCell"/>
</dbReference>
<evidence type="ECO:0000313" key="8">
    <source>
        <dbReference type="Proteomes" id="UP000244956"/>
    </source>
</evidence>
<dbReference type="GO" id="GO:0006282">
    <property type="term" value="P:regulation of DNA repair"/>
    <property type="evidence" value="ECO:0007669"/>
    <property type="project" value="UniProtKB-UniRule"/>
</dbReference>
<reference evidence="7 8" key="1">
    <citation type="submission" date="2018-05" db="EMBL/GenBank/DDBJ databases">
        <title>Marinilabilia rubrum sp. nov., isolated from saltern sediment.</title>
        <authorList>
            <person name="Zhang R."/>
        </authorList>
    </citation>
    <scope>NUCLEOTIDE SEQUENCE [LARGE SCALE GENOMIC DNA]</scope>
    <source>
        <strain evidence="7 8">WTE16</strain>
    </source>
</reference>
<evidence type="ECO:0000256" key="5">
    <source>
        <dbReference type="HAMAP-Rule" id="MF_01114"/>
    </source>
</evidence>
<dbReference type="Proteomes" id="UP000244956">
    <property type="component" value="Unassembled WGS sequence"/>
</dbReference>
<evidence type="ECO:0000256" key="3">
    <source>
        <dbReference type="ARBA" id="ARBA00018111"/>
    </source>
</evidence>
<proteinExistence type="inferred from homology"/>
<dbReference type="InterPro" id="IPR003783">
    <property type="entry name" value="Regulatory_RecX"/>
</dbReference>
<comment type="similarity">
    <text evidence="2 5">Belongs to the RecX family.</text>
</comment>
<dbReference type="OrthoDB" id="1523826at2"/>
<accession>A0A2U2BDJ6</accession>
<evidence type="ECO:0000256" key="1">
    <source>
        <dbReference type="ARBA" id="ARBA00004496"/>
    </source>
</evidence>
<name>A0A2U2BDJ6_9BACT</name>
<keyword evidence="4 5" id="KW-0963">Cytoplasm</keyword>
<dbReference type="HAMAP" id="MF_01114">
    <property type="entry name" value="RecX"/>
    <property type="match status" value="1"/>
</dbReference>
<dbReference type="PANTHER" id="PTHR33602">
    <property type="entry name" value="REGULATORY PROTEIN RECX FAMILY PROTEIN"/>
    <property type="match status" value="1"/>
</dbReference>